<evidence type="ECO:0000259" key="9">
    <source>
        <dbReference type="PROSITE" id="PS51935"/>
    </source>
</evidence>
<dbReference type="Gene3D" id="3.10.350.10">
    <property type="entry name" value="LysM domain"/>
    <property type="match status" value="1"/>
</dbReference>
<keyword evidence="6" id="KW-0788">Thiol protease</keyword>
<dbReference type="Proteomes" id="UP000056209">
    <property type="component" value="Unassembled WGS sequence"/>
</dbReference>
<dbReference type="SUPFAM" id="SSF54001">
    <property type="entry name" value="Cysteine proteinases"/>
    <property type="match status" value="1"/>
</dbReference>
<dbReference type="InterPro" id="IPR000064">
    <property type="entry name" value="NLP_P60_dom"/>
</dbReference>
<dbReference type="PROSITE" id="PS51935">
    <property type="entry name" value="NLPC_P60"/>
    <property type="match status" value="1"/>
</dbReference>
<feature type="domain" description="LysM" evidence="8">
    <location>
        <begin position="20"/>
        <end position="63"/>
    </location>
</feature>
<evidence type="ECO:0000256" key="2">
    <source>
        <dbReference type="ARBA" id="ARBA00022670"/>
    </source>
</evidence>
<keyword evidence="5" id="KW-0378">Hydrolase</keyword>
<reference evidence="11" key="1">
    <citation type="submission" date="2015-11" db="EMBL/GenBank/DDBJ databases">
        <title>Draft Genome Sequence of the Radioresistant Bacterium Deinococcus grandis, Isolated from Freshwater Fish in Japan.</title>
        <authorList>
            <person name="Satoh K."/>
            <person name="Onodera T."/>
            <person name="Omoso K."/>
            <person name="Takeda-Yano K."/>
            <person name="Katayama T."/>
            <person name="Oono Y."/>
            <person name="Narumi I."/>
        </authorList>
    </citation>
    <scope>NUCLEOTIDE SEQUENCE [LARGE SCALE GENOMIC DNA]</scope>
    <source>
        <strain evidence="11">ATCC 43672</strain>
    </source>
</reference>
<proteinExistence type="inferred from homology"/>
<evidence type="ECO:0000256" key="3">
    <source>
        <dbReference type="ARBA" id="ARBA00022729"/>
    </source>
</evidence>
<dbReference type="RefSeq" id="WP_058976253.1">
    <property type="nucleotide sequence ID" value="NZ_BCMS01000001.1"/>
</dbReference>
<evidence type="ECO:0000256" key="6">
    <source>
        <dbReference type="ARBA" id="ARBA00022807"/>
    </source>
</evidence>
<feature type="signal peptide" evidence="7">
    <location>
        <begin position="1"/>
        <end position="19"/>
    </location>
</feature>
<keyword evidence="3 7" id="KW-0732">Signal</keyword>
<dbReference type="InterPro" id="IPR036779">
    <property type="entry name" value="LysM_dom_sf"/>
</dbReference>
<sequence length="205" mass="21655">MKATRTLLTLLALCGTATAASYTVKPGDSLYSIAKKAGVDAPTLMKLNKLPSTTIQVGQTLNLGGTPAPAARPQAAAPTQAPQGVSIRAAATRYLGARYVLGATGGGALDCSSYTMSVFRQLGINLPRTAAQQWRVGSAVSRRDLRAGDLVFFNTMGRTASHVGVYLGDGMMANANSYHGRTMIEPLFGNPYWANRYDGARRVLN</sequence>
<dbReference type="OrthoDB" id="9808890at2"/>
<evidence type="ECO:0000313" key="11">
    <source>
        <dbReference type="Proteomes" id="UP000056209"/>
    </source>
</evidence>
<dbReference type="GO" id="GO:0008234">
    <property type="term" value="F:cysteine-type peptidase activity"/>
    <property type="evidence" value="ECO:0007669"/>
    <property type="project" value="UniProtKB-KW"/>
</dbReference>
<evidence type="ECO:0000259" key="8">
    <source>
        <dbReference type="PROSITE" id="PS51782"/>
    </source>
</evidence>
<dbReference type="PANTHER" id="PTHR47360">
    <property type="entry name" value="MUREIN DD-ENDOPEPTIDASE MEPS/MUREIN LD-CARBOXYPEPTIDASE"/>
    <property type="match status" value="1"/>
</dbReference>
<dbReference type="Pfam" id="PF01476">
    <property type="entry name" value="LysM"/>
    <property type="match status" value="1"/>
</dbReference>
<dbReference type="EMBL" id="BCMS01000001">
    <property type="protein sequence ID" value="GAQ21320.1"/>
    <property type="molecule type" value="Genomic_DNA"/>
</dbReference>
<gene>
    <name evidence="10" type="ORF">DEIGR_101347</name>
</gene>
<evidence type="ECO:0000313" key="10">
    <source>
        <dbReference type="EMBL" id="GAQ21320.1"/>
    </source>
</evidence>
<evidence type="ECO:0000256" key="1">
    <source>
        <dbReference type="ARBA" id="ARBA00007074"/>
    </source>
</evidence>
<dbReference type="PROSITE" id="PS51782">
    <property type="entry name" value="LYSM"/>
    <property type="match status" value="1"/>
</dbReference>
<name>A0A100HKU6_9DEIO</name>
<keyword evidence="4" id="KW-0677">Repeat</keyword>
<comment type="similarity">
    <text evidence="1">Belongs to the peptidase C40 family.</text>
</comment>
<dbReference type="InterPro" id="IPR052062">
    <property type="entry name" value="Murein_DD/LD_carboxypeptidase"/>
</dbReference>
<comment type="caution">
    <text evidence="10">The sequence shown here is derived from an EMBL/GenBank/DDBJ whole genome shotgun (WGS) entry which is preliminary data.</text>
</comment>
<organism evidence="10 11">
    <name type="scientific">Deinococcus grandis</name>
    <dbReference type="NCBI Taxonomy" id="57498"/>
    <lineage>
        <taxon>Bacteria</taxon>
        <taxon>Thermotogati</taxon>
        <taxon>Deinococcota</taxon>
        <taxon>Deinococci</taxon>
        <taxon>Deinococcales</taxon>
        <taxon>Deinococcaceae</taxon>
        <taxon>Deinococcus</taxon>
    </lineage>
</organism>
<keyword evidence="11" id="KW-1185">Reference proteome</keyword>
<feature type="chain" id="PRO_5007086609" evidence="7">
    <location>
        <begin position="20"/>
        <end position="205"/>
    </location>
</feature>
<dbReference type="PANTHER" id="PTHR47360:SF1">
    <property type="entry name" value="ENDOPEPTIDASE NLPC-RELATED"/>
    <property type="match status" value="1"/>
</dbReference>
<dbReference type="SUPFAM" id="SSF54106">
    <property type="entry name" value="LysM domain"/>
    <property type="match status" value="1"/>
</dbReference>
<evidence type="ECO:0000256" key="7">
    <source>
        <dbReference type="SAM" id="SignalP"/>
    </source>
</evidence>
<dbReference type="InterPro" id="IPR038765">
    <property type="entry name" value="Papain-like_cys_pep_sf"/>
</dbReference>
<dbReference type="Gene3D" id="3.90.1720.10">
    <property type="entry name" value="endopeptidase domain like (from Nostoc punctiforme)"/>
    <property type="match status" value="1"/>
</dbReference>
<evidence type="ECO:0000256" key="5">
    <source>
        <dbReference type="ARBA" id="ARBA00022801"/>
    </source>
</evidence>
<evidence type="ECO:0000256" key="4">
    <source>
        <dbReference type="ARBA" id="ARBA00022737"/>
    </source>
</evidence>
<keyword evidence="2" id="KW-0645">Protease</keyword>
<dbReference type="Pfam" id="PF00877">
    <property type="entry name" value="NLPC_P60"/>
    <property type="match status" value="1"/>
</dbReference>
<dbReference type="InterPro" id="IPR018392">
    <property type="entry name" value="LysM"/>
</dbReference>
<dbReference type="AlphaFoldDB" id="A0A100HKU6"/>
<feature type="domain" description="NlpC/P60" evidence="9">
    <location>
        <begin position="80"/>
        <end position="204"/>
    </location>
</feature>
<protein>
    <submittedName>
        <fullName evidence="10">NLP/P60</fullName>
    </submittedName>
</protein>
<accession>A0A100HKU6</accession>
<dbReference type="GO" id="GO:0006508">
    <property type="term" value="P:proteolysis"/>
    <property type="evidence" value="ECO:0007669"/>
    <property type="project" value="UniProtKB-KW"/>
</dbReference>
<dbReference type="SMART" id="SM00257">
    <property type="entry name" value="LysM"/>
    <property type="match status" value="1"/>
</dbReference>
<dbReference type="CDD" id="cd00118">
    <property type="entry name" value="LysM"/>
    <property type="match status" value="1"/>
</dbReference>